<evidence type="ECO:0000256" key="1">
    <source>
        <dbReference type="ARBA" id="ARBA00022723"/>
    </source>
</evidence>
<keyword evidence="4" id="KW-1185">Reference proteome</keyword>
<accession>A0A7S7MA19</accession>
<dbReference type="EMBL" id="CP063767">
    <property type="protein sequence ID" value="QOY61237.1"/>
    <property type="molecule type" value="Genomic_DNA"/>
</dbReference>
<dbReference type="CDD" id="cd00371">
    <property type="entry name" value="HMA"/>
    <property type="match status" value="1"/>
</dbReference>
<dbReference type="PROSITE" id="PS01047">
    <property type="entry name" value="HMA_1"/>
    <property type="match status" value="1"/>
</dbReference>
<reference evidence="3 4" key="1">
    <citation type="submission" date="2020-10" db="EMBL/GenBank/DDBJ databases">
        <title>Olsenella immobilis sp.nov., isolated from the mud in a fermentation cellar used for the production of Chinese strong-flavoured liquor.</title>
        <authorList>
            <person name="Lu L."/>
        </authorList>
    </citation>
    <scope>NUCLEOTIDE SEQUENCE [LARGE SCALE GENOMIC DNA]</scope>
    <source>
        <strain evidence="3 4">LZLJ-2</strain>
    </source>
</reference>
<sequence length="130" mass="13569">MSPFDIVLIVLVIAAVALGVRRAIGTARGTRDCCSGAVKDSGRTSADAASVSVSDIDPSHYPYEAVLEVGGMTCEHCVSNVTNVLNGVEGTWATVELAGGQARIRSKPPINEDLLRAALEAAGYRLVSLR</sequence>
<gene>
    <name evidence="3" type="ORF">INP52_03295</name>
</gene>
<evidence type="ECO:0000313" key="3">
    <source>
        <dbReference type="EMBL" id="QOY61237.1"/>
    </source>
</evidence>
<proteinExistence type="predicted"/>
<evidence type="ECO:0000313" key="4">
    <source>
        <dbReference type="Proteomes" id="UP000593735"/>
    </source>
</evidence>
<dbReference type="PROSITE" id="PS50846">
    <property type="entry name" value="HMA_2"/>
    <property type="match status" value="1"/>
</dbReference>
<evidence type="ECO:0000259" key="2">
    <source>
        <dbReference type="PROSITE" id="PS50846"/>
    </source>
</evidence>
<dbReference type="InterPro" id="IPR017969">
    <property type="entry name" value="Heavy-metal-associated_CS"/>
</dbReference>
<dbReference type="Proteomes" id="UP000593735">
    <property type="component" value="Chromosome"/>
</dbReference>
<dbReference type="AlphaFoldDB" id="A0A7S7MA19"/>
<dbReference type="Pfam" id="PF00403">
    <property type="entry name" value="HMA"/>
    <property type="match status" value="1"/>
</dbReference>
<dbReference type="RefSeq" id="WP_194372372.1">
    <property type="nucleotide sequence ID" value="NZ_CP063767.1"/>
</dbReference>
<dbReference type="InterPro" id="IPR006121">
    <property type="entry name" value="HMA_dom"/>
</dbReference>
<protein>
    <submittedName>
        <fullName evidence="3">Heavy-metal-associated domain-containing protein</fullName>
    </submittedName>
</protein>
<dbReference type="KEGG" id="tio:INP52_03295"/>
<dbReference type="SUPFAM" id="SSF55008">
    <property type="entry name" value="HMA, heavy metal-associated domain"/>
    <property type="match status" value="1"/>
</dbReference>
<feature type="domain" description="HMA" evidence="2">
    <location>
        <begin position="63"/>
        <end position="127"/>
    </location>
</feature>
<keyword evidence="1" id="KW-0479">Metal-binding</keyword>
<dbReference type="InterPro" id="IPR036163">
    <property type="entry name" value="HMA_dom_sf"/>
</dbReference>
<organism evidence="3 4">
    <name type="scientific">Thermophilibacter immobilis</name>
    <dbReference type="NCBI Taxonomy" id="2779519"/>
    <lineage>
        <taxon>Bacteria</taxon>
        <taxon>Bacillati</taxon>
        <taxon>Actinomycetota</taxon>
        <taxon>Coriobacteriia</taxon>
        <taxon>Coriobacteriales</taxon>
        <taxon>Atopobiaceae</taxon>
        <taxon>Thermophilibacter</taxon>
    </lineage>
</organism>
<name>A0A7S7MA19_9ACTN</name>
<dbReference type="Gene3D" id="3.30.70.100">
    <property type="match status" value="1"/>
</dbReference>
<dbReference type="GO" id="GO:0046872">
    <property type="term" value="F:metal ion binding"/>
    <property type="evidence" value="ECO:0007669"/>
    <property type="project" value="UniProtKB-KW"/>
</dbReference>